<protein>
    <submittedName>
        <fullName evidence="1">Uncharacterized protein</fullName>
    </submittedName>
</protein>
<dbReference type="AlphaFoldDB" id="A0AAN8CN27"/>
<proteinExistence type="predicted"/>
<comment type="caution">
    <text evidence="1">The sequence shown here is derived from an EMBL/GenBank/DDBJ whole genome shotgun (WGS) entry which is preliminary data.</text>
</comment>
<evidence type="ECO:0000313" key="2">
    <source>
        <dbReference type="Proteomes" id="UP001335648"/>
    </source>
</evidence>
<sequence>MMGTNNQTTANISAAEMVCATQEHSSVIQEGSTIIPQMVGFQEGREGHVNMDLFKQATAFLLQARETHRLTQSIPALVCFSHQCDCQPLP</sequence>
<dbReference type="EMBL" id="JAULUE010002049">
    <property type="protein sequence ID" value="KAK5906850.1"/>
    <property type="molecule type" value="Genomic_DNA"/>
</dbReference>
<keyword evidence="2" id="KW-1185">Reference proteome</keyword>
<evidence type="ECO:0000313" key="1">
    <source>
        <dbReference type="EMBL" id="KAK5906850.1"/>
    </source>
</evidence>
<name>A0AAN8CN27_9TELE</name>
<accession>A0AAN8CN27</accession>
<dbReference type="Proteomes" id="UP001335648">
    <property type="component" value="Unassembled WGS sequence"/>
</dbReference>
<reference evidence="1 2" key="1">
    <citation type="journal article" date="2023" name="Mol. Biol. Evol.">
        <title>Genomics of Secondarily Temperate Adaptation in the Only Non-Antarctic Icefish.</title>
        <authorList>
            <person name="Rivera-Colon A.G."/>
            <person name="Rayamajhi N."/>
            <person name="Minhas B.F."/>
            <person name="Madrigal G."/>
            <person name="Bilyk K.T."/>
            <person name="Yoon V."/>
            <person name="Hune M."/>
            <person name="Gregory S."/>
            <person name="Cheng C.H.C."/>
            <person name="Catchen J.M."/>
        </authorList>
    </citation>
    <scope>NUCLEOTIDE SEQUENCE [LARGE SCALE GENOMIC DNA]</scope>
    <source>
        <strain evidence="1">JC2023a</strain>
    </source>
</reference>
<organism evidence="1 2">
    <name type="scientific">Champsocephalus esox</name>
    <name type="common">pike icefish</name>
    <dbReference type="NCBI Taxonomy" id="159716"/>
    <lineage>
        <taxon>Eukaryota</taxon>
        <taxon>Metazoa</taxon>
        <taxon>Chordata</taxon>
        <taxon>Craniata</taxon>
        <taxon>Vertebrata</taxon>
        <taxon>Euteleostomi</taxon>
        <taxon>Actinopterygii</taxon>
        <taxon>Neopterygii</taxon>
        <taxon>Teleostei</taxon>
        <taxon>Neoteleostei</taxon>
        <taxon>Acanthomorphata</taxon>
        <taxon>Eupercaria</taxon>
        <taxon>Perciformes</taxon>
        <taxon>Notothenioidei</taxon>
        <taxon>Channichthyidae</taxon>
        <taxon>Champsocephalus</taxon>
    </lineage>
</organism>
<gene>
    <name evidence="1" type="ORF">CesoFtcFv8_004758</name>
</gene>